<evidence type="ECO:0000256" key="3">
    <source>
        <dbReference type="ARBA" id="ARBA00022840"/>
    </source>
</evidence>
<evidence type="ECO:0000256" key="1">
    <source>
        <dbReference type="ARBA" id="ARBA00022448"/>
    </source>
</evidence>
<sequence length="172" mass="19695">MQIVFQDPFSSLSPRLTVEEIIGEGLKIHFPEFDRANRRTRILATLEEVGLTADMIYRYPHEFSGGQRQRIAIARSIILKPQLLILDEPTSALDVTIQAQVIDLLLTLQEKHNLTYIFISHDLRVIRAMADYIVVMQNGKIVESGPSRELFSSPAQNYTKTLFQASLYDFQQ</sequence>
<accession>A0A8D5FES2</accession>
<dbReference type="GO" id="GO:0005524">
    <property type="term" value="F:ATP binding"/>
    <property type="evidence" value="ECO:0007669"/>
    <property type="project" value="UniProtKB-KW"/>
</dbReference>
<dbReference type="CDD" id="cd03257">
    <property type="entry name" value="ABC_NikE_OppD_transporters"/>
    <property type="match status" value="1"/>
</dbReference>
<dbReference type="InterPro" id="IPR003439">
    <property type="entry name" value="ABC_transporter-like_ATP-bd"/>
</dbReference>
<dbReference type="KEGG" id="dbk:DGMP_09750"/>
<dbReference type="InterPro" id="IPR050319">
    <property type="entry name" value="ABC_transp_ATP-bind"/>
</dbReference>
<keyword evidence="3" id="KW-0067">ATP-binding</keyword>
<evidence type="ECO:0000256" key="2">
    <source>
        <dbReference type="ARBA" id="ARBA00022741"/>
    </source>
</evidence>
<keyword evidence="1" id="KW-0813">Transport</keyword>
<protein>
    <recommendedName>
        <fullName evidence="4">ABC transporter domain-containing protein</fullName>
    </recommendedName>
</protein>
<keyword evidence="6" id="KW-1185">Reference proteome</keyword>
<keyword evidence="2" id="KW-0547">Nucleotide-binding</keyword>
<evidence type="ECO:0000313" key="5">
    <source>
        <dbReference type="EMBL" id="BCL60282.1"/>
    </source>
</evidence>
<organism evidence="5 6">
    <name type="scientific">Desulfomarina profundi</name>
    <dbReference type="NCBI Taxonomy" id="2772557"/>
    <lineage>
        <taxon>Bacteria</taxon>
        <taxon>Pseudomonadati</taxon>
        <taxon>Thermodesulfobacteriota</taxon>
        <taxon>Desulfobulbia</taxon>
        <taxon>Desulfobulbales</taxon>
        <taxon>Desulfobulbaceae</taxon>
        <taxon>Desulfomarina</taxon>
    </lineage>
</organism>
<dbReference type="PANTHER" id="PTHR43776">
    <property type="entry name" value="TRANSPORT ATP-BINDING PROTEIN"/>
    <property type="match status" value="1"/>
</dbReference>
<dbReference type="Proteomes" id="UP000826725">
    <property type="component" value="Chromosome"/>
</dbReference>
<feature type="domain" description="ABC transporter" evidence="4">
    <location>
        <begin position="2"/>
        <end position="91"/>
    </location>
</feature>
<dbReference type="AlphaFoldDB" id="A0A8D5FES2"/>
<reference evidence="5" key="1">
    <citation type="submission" date="2020-09" db="EMBL/GenBank/DDBJ databases">
        <title>Desulfogranum mesoprofundum gen. nov., sp. nov., a novel mesophilic, sulfate-reducing chemolithoautotroph isolated from a deep-sea hydrothermal vent chimney in the Suiyo Seamount.</title>
        <authorList>
            <person name="Hashimoto Y."/>
            <person name="Nakagawa S."/>
        </authorList>
    </citation>
    <scope>NUCLEOTIDE SEQUENCE</scope>
    <source>
        <strain evidence="5">KT2</strain>
    </source>
</reference>
<gene>
    <name evidence="5" type="ORF">DGMP_09750</name>
</gene>
<proteinExistence type="predicted"/>
<dbReference type="InterPro" id="IPR017871">
    <property type="entry name" value="ABC_transporter-like_CS"/>
</dbReference>
<evidence type="ECO:0000259" key="4">
    <source>
        <dbReference type="Pfam" id="PF00005"/>
    </source>
</evidence>
<dbReference type="PROSITE" id="PS00211">
    <property type="entry name" value="ABC_TRANSPORTER_1"/>
    <property type="match status" value="1"/>
</dbReference>
<dbReference type="EMBL" id="AP024086">
    <property type="protein sequence ID" value="BCL60282.1"/>
    <property type="molecule type" value="Genomic_DNA"/>
</dbReference>
<dbReference type="Pfam" id="PF00005">
    <property type="entry name" value="ABC_tran"/>
    <property type="match status" value="1"/>
</dbReference>
<evidence type="ECO:0000313" key="6">
    <source>
        <dbReference type="Proteomes" id="UP000826725"/>
    </source>
</evidence>
<name>A0A8D5FES2_9BACT</name>
<dbReference type="GO" id="GO:0016887">
    <property type="term" value="F:ATP hydrolysis activity"/>
    <property type="evidence" value="ECO:0007669"/>
    <property type="project" value="InterPro"/>
</dbReference>